<accession>A0ABR2K696</accession>
<keyword evidence="3" id="KW-1185">Reference proteome</keyword>
<feature type="region of interest" description="Disordered" evidence="1">
    <location>
        <begin position="200"/>
        <end position="227"/>
    </location>
</feature>
<dbReference type="EMBL" id="JAPFFF010000007">
    <property type="protein sequence ID" value="KAK8886650.1"/>
    <property type="molecule type" value="Genomic_DNA"/>
</dbReference>
<reference evidence="2 3" key="1">
    <citation type="submission" date="2024-04" db="EMBL/GenBank/DDBJ databases">
        <title>Tritrichomonas musculus Genome.</title>
        <authorList>
            <person name="Alves-Ferreira E."/>
            <person name="Grigg M."/>
            <person name="Lorenzi H."/>
            <person name="Galac M."/>
        </authorList>
    </citation>
    <scope>NUCLEOTIDE SEQUENCE [LARGE SCALE GENOMIC DNA]</scope>
    <source>
        <strain evidence="2 3">EAF2021</strain>
    </source>
</reference>
<name>A0ABR2K696_9EUKA</name>
<sequence>MISLTINTNHGIDLPIQVQRTMSPNDLTSLLVESINLGAKTQSASNSDDDLISEARKNISYEYTHNGRLLNKYLSLASQGVTDGSTLILMAKINTESCHHKYEVFSQKLFHLEEKETKTKNIIFTNNNANKDIWPKLSDDAERLLNLQILEEKAKTFSTQSEKIASLLTESFRIYDSHFNSIERYPRSQISYQRMLQMVHTETEDEQEPESDITEEMGSNENFPETNNANSMAFVYSNTENMNKNSIITNSNTEPSTAPLPALNLNSDNDESEEFDEFIMAPMFESIEEAGKLFSKNPWSEWTW</sequence>
<protein>
    <submittedName>
        <fullName evidence="2">Uncharacterized protein</fullName>
    </submittedName>
</protein>
<evidence type="ECO:0000313" key="2">
    <source>
        <dbReference type="EMBL" id="KAK8886650.1"/>
    </source>
</evidence>
<comment type="caution">
    <text evidence="2">The sequence shown here is derived from an EMBL/GenBank/DDBJ whole genome shotgun (WGS) entry which is preliminary data.</text>
</comment>
<feature type="compositionally biased region" description="Polar residues" evidence="1">
    <location>
        <begin position="217"/>
        <end position="227"/>
    </location>
</feature>
<evidence type="ECO:0000256" key="1">
    <source>
        <dbReference type="SAM" id="MobiDB-lite"/>
    </source>
</evidence>
<proteinExistence type="predicted"/>
<gene>
    <name evidence="2" type="ORF">M9Y10_042116</name>
</gene>
<dbReference type="Proteomes" id="UP001470230">
    <property type="component" value="Unassembled WGS sequence"/>
</dbReference>
<feature type="compositionally biased region" description="Acidic residues" evidence="1">
    <location>
        <begin position="203"/>
        <end position="215"/>
    </location>
</feature>
<evidence type="ECO:0000313" key="3">
    <source>
        <dbReference type="Proteomes" id="UP001470230"/>
    </source>
</evidence>
<organism evidence="2 3">
    <name type="scientific">Tritrichomonas musculus</name>
    <dbReference type="NCBI Taxonomy" id="1915356"/>
    <lineage>
        <taxon>Eukaryota</taxon>
        <taxon>Metamonada</taxon>
        <taxon>Parabasalia</taxon>
        <taxon>Tritrichomonadida</taxon>
        <taxon>Tritrichomonadidae</taxon>
        <taxon>Tritrichomonas</taxon>
    </lineage>
</organism>